<sequence length="465" mass="47694">MLAAHLARLTDGEVPGLAETLAVVDDVDDALTRGLARVSEPDAAAWAALAGAVADTPLADRTADAVRAATTGAPTEAHLAVLAGARAALLGAAHDALLDRVDAALGRSRAPWAAAPGLAPDPSPAVAGARAWLHELALAGWRGADHDLVSGAAAPVEAALAVPGLRRLAVLLDGLAAELRAGLPVAAMPRVPARRWADLWSRAVLLAAGAAAEAAAPETVSGRLLPLGVDVHEHDTAFQAQLHALLEPAGGGDVRLVRVTVAAAKVATIVGPAGWRLLEAYPILLKALAERRAVTVTDLPAHGGDLRWVDERAELADPTDPFAAARVLLAGATAAATPPLTRHPAAIAEPVLVEGYTARHDDGGLFFDLDGRAVPVAVDRLPAAGPLTPALVAASTACLALLRWDDGRWLLQPLAVRASVKRQAVEAHNGDWACGVTDPKTAKAEAKAGDAVAVLRERAGRLLRR</sequence>
<protein>
    <submittedName>
        <fullName evidence="1">Uncharacterized protein</fullName>
    </submittedName>
</protein>
<accession>A0A1A9BCZ3</accession>
<evidence type="ECO:0000313" key="2">
    <source>
        <dbReference type="Proteomes" id="UP000199558"/>
    </source>
</evidence>
<proteinExistence type="predicted"/>
<dbReference type="OrthoDB" id="501927at2"/>
<dbReference type="STRING" id="946078.GA0070622_3769"/>
<dbReference type="Proteomes" id="UP000199558">
    <property type="component" value="Unassembled WGS sequence"/>
</dbReference>
<dbReference type="AlphaFoldDB" id="A0A1A9BCZ3"/>
<evidence type="ECO:0000313" key="1">
    <source>
        <dbReference type="EMBL" id="SBT66742.1"/>
    </source>
</evidence>
<organism evidence="1 2">
    <name type="scientific">Micromonospora sediminicola</name>
    <dbReference type="NCBI Taxonomy" id="946078"/>
    <lineage>
        <taxon>Bacteria</taxon>
        <taxon>Bacillati</taxon>
        <taxon>Actinomycetota</taxon>
        <taxon>Actinomycetes</taxon>
        <taxon>Micromonosporales</taxon>
        <taxon>Micromonosporaceae</taxon>
        <taxon>Micromonospora</taxon>
    </lineage>
</organism>
<gene>
    <name evidence="1" type="ORF">GA0070622_3769</name>
</gene>
<reference evidence="2" key="1">
    <citation type="submission" date="2016-06" db="EMBL/GenBank/DDBJ databases">
        <authorList>
            <person name="Varghese N."/>
            <person name="Submissions Spin"/>
        </authorList>
    </citation>
    <scope>NUCLEOTIDE SEQUENCE [LARGE SCALE GENOMIC DNA]</scope>
    <source>
        <strain evidence="2">DSM 45794</strain>
    </source>
</reference>
<name>A0A1A9BCZ3_9ACTN</name>
<dbReference type="EMBL" id="FLRH01000003">
    <property type="protein sequence ID" value="SBT66742.1"/>
    <property type="molecule type" value="Genomic_DNA"/>
</dbReference>
<keyword evidence="2" id="KW-1185">Reference proteome</keyword>
<dbReference type="RefSeq" id="WP_091574499.1">
    <property type="nucleotide sequence ID" value="NZ_FLRH01000003.1"/>
</dbReference>